<evidence type="ECO:0000256" key="2">
    <source>
        <dbReference type="ARBA" id="ARBA00003969"/>
    </source>
</evidence>
<keyword evidence="10" id="KW-1015">Disulfide bond</keyword>
<dbReference type="Proteomes" id="UP001152607">
    <property type="component" value="Unassembled WGS sequence"/>
</dbReference>
<dbReference type="InterPro" id="IPR013785">
    <property type="entry name" value="Aldolase_TIM"/>
</dbReference>
<comment type="caution">
    <text evidence="13">The sequence shown here is derived from an EMBL/GenBank/DDBJ whole genome shotgun (WGS) entry which is preliminary data.</text>
</comment>
<organism evidence="13 14">
    <name type="scientific">Periconia digitata</name>
    <dbReference type="NCBI Taxonomy" id="1303443"/>
    <lineage>
        <taxon>Eukaryota</taxon>
        <taxon>Fungi</taxon>
        <taxon>Dikarya</taxon>
        <taxon>Ascomycota</taxon>
        <taxon>Pezizomycotina</taxon>
        <taxon>Dothideomycetes</taxon>
        <taxon>Pleosporomycetidae</taxon>
        <taxon>Pleosporales</taxon>
        <taxon>Massarineae</taxon>
        <taxon>Periconiaceae</taxon>
        <taxon>Periconia</taxon>
    </lineage>
</organism>
<keyword evidence="5" id="KW-0964">Secreted</keyword>
<comment type="subcellular location">
    <subcellularLocation>
        <location evidence="3">Secreted</location>
    </subcellularLocation>
</comment>
<dbReference type="CDD" id="cd14792">
    <property type="entry name" value="GH27"/>
    <property type="match status" value="1"/>
</dbReference>
<comment type="similarity">
    <text evidence="4 10">Belongs to the glycosyl hydrolase 27 family.</text>
</comment>
<evidence type="ECO:0000259" key="12">
    <source>
        <dbReference type="Pfam" id="PF17801"/>
    </source>
</evidence>
<keyword evidence="9 10" id="KW-0326">Glycosidase</keyword>
<protein>
    <recommendedName>
        <fullName evidence="10">Alpha-galactosidase</fullName>
        <ecNumber evidence="10">3.2.1.22</ecNumber>
    </recommendedName>
    <alternativeName>
        <fullName evidence="10">Melibiase</fullName>
    </alternativeName>
</protein>
<proteinExistence type="inferred from homology"/>
<keyword evidence="7 10" id="KW-0378">Hydrolase</keyword>
<dbReference type="InterPro" id="IPR002241">
    <property type="entry name" value="Glyco_hydro_27"/>
</dbReference>
<dbReference type="InterPro" id="IPR000111">
    <property type="entry name" value="Glyco_hydro_27/36_CS"/>
</dbReference>
<evidence type="ECO:0000256" key="5">
    <source>
        <dbReference type="ARBA" id="ARBA00022525"/>
    </source>
</evidence>
<accession>A0A9W4UEI9</accession>
<dbReference type="PANTHER" id="PTHR11452:SF61">
    <property type="entry name" value="ALPHA-GALACTOSIDASE B-RELATED"/>
    <property type="match status" value="1"/>
</dbReference>
<gene>
    <name evidence="13" type="ORF">PDIGIT_LOCUS7311</name>
</gene>
<evidence type="ECO:0000256" key="10">
    <source>
        <dbReference type="RuleBase" id="RU361168"/>
    </source>
</evidence>
<dbReference type="InterPro" id="IPR017853">
    <property type="entry name" value="GH"/>
</dbReference>
<comment type="function">
    <text evidence="2">Hydrolyzes a variety of simple alpha-D-galactoside as well as more complex molecules such as oligosaccharides and polysaccharides.</text>
</comment>
<reference evidence="13" key="1">
    <citation type="submission" date="2023-01" db="EMBL/GenBank/DDBJ databases">
        <authorList>
            <person name="Van Ghelder C."/>
            <person name="Rancurel C."/>
        </authorList>
    </citation>
    <scope>NUCLEOTIDE SEQUENCE</scope>
    <source>
        <strain evidence="13">CNCM I-4278</strain>
    </source>
</reference>
<sequence length="468" mass="51499">MAIPTSSSPQHPLLLLLFFFAASATPLTLPNSTGKLPALGWNSWNAFRCNINATVFLDAARGLVDLGLRDAGYRYVNVDDCWARAERDPVSHELVPDSERFPEGMKMLADEVHGLGLKFGVYSSAGEKTCAGFAASLGWEDVDARTWAGWGVDYLKYDGCGVPDDWKDECDVCTLDGKDEGPDPKYKNDTCIDQTNLCPPGYDFSQSKTALRYRRMRDALLKQNRPIQYDICVGGEAAVSTWGNETGNSWRITTDILPEWSSILMILNRVSFLSHSSNYWGHNNADMLELGNPPLTLAESRTHFAFWAAVKSPLFIGTPLSSLSSLHLDILLNKHLLAFHQDEVYGGPAEPYKWGTNPDWSFNVSWPAEFWAGRGSEGVLVLMGNWGDGGVEKRAVWGEIPGLMEGASYRVVEGWSGEDKGCFTGSYTAMVESHDTAVLVVKPDGECALRDGNEMAAKALHSHQLLIA</sequence>
<evidence type="ECO:0000256" key="1">
    <source>
        <dbReference type="ARBA" id="ARBA00001255"/>
    </source>
</evidence>
<dbReference type="Gene3D" id="3.20.20.70">
    <property type="entry name" value="Aldolase class I"/>
    <property type="match status" value="1"/>
</dbReference>
<dbReference type="Pfam" id="PF16499">
    <property type="entry name" value="Melibiase_2"/>
    <property type="match status" value="2"/>
</dbReference>
<evidence type="ECO:0000256" key="6">
    <source>
        <dbReference type="ARBA" id="ARBA00022729"/>
    </source>
</evidence>
<dbReference type="GO" id="GO:0004557">
    <property type="term" value="F:alpha-galactosidase activity"/>
    <property type="evidence" value="ECO:0007669"/>
    <property type="project" value="UniProtKB-EC"/>
</dbReference>
<dbReference type="InterPro" id="IPR041233">
    <property type="entry name" value="Melibiase_C"/>
</dbReference>
<evidence type="ECO:0000256" key="4">
    <source>
        <dbReference type="ARBA" id="ARBA00009743"/>
    </source>
</evidence>
<dbReference type="PROSITE" id="PS00512">
    <property type="entry name" value="ALPHA_GALACTOSIDASE"/>
    <property type="match status" value="1"/>
</dbReference>
<dbReference type="GO" id="GO:0005975">
    <property type="term" value="P:carbohydrate metabolic process"/>
    <property type="evidence" value="ECO:0007669"/>
    <property type="project" value="InterPro"/>
</dbReference>
<keyword evidence="6 11" id="KW-0732">Signal</keyword>
<feature type="signal peptide" evidence="11">
    <location>
        <begin position="1"/>
        <end position="24"/>
    </location>
</feature>
<dbReference type="EMBL" id="CAOQHR010000004">
    <property type="protein sequence ID" value="CAI6334254.1"/>
    <property type="molecule type" value="Genomic_DNA"/>
</dbReference>
<dbReference type="EC" id="3.2.1.22" evidence="10"/>
<feature type="chain" id="PRO_5040814810" description="Alpha-galactosidase" evidence="11">
    <location>
        <begin position="25"/>
        <end position="468"/>
    </location>
</feature>
<evidence type="ECO:0000313" key="14">
    <source>
        <dbReference type="Proteomes" id="UP001152607"/>
    </source>
</evidence>
<feature type="domain" description="Alpha galactosidase C-terminal" evidence="12">
    <location>
        <begin position="367"/>
        <end position="440"/>
    </location>
</feature>
<dbReference type="PANTHER" id="PTHR11452">
    <property type="entry name" value="ALPHA-GALACTOSIDASE/ALPHA-N-ACETYLGALACTOSAMINIDASE"/>
    <property type="match status" value="1"/>
</dbReference>
<dbReference type="OrthoDB" id="5795902at2759"/>
<dbReference type="AlphaFoldDB" id="A0A9W4UEI9"/>
<dbReference type="Gene3D" id="2.60.40.1180">
    <property type="entry name" value="Golgi alpha-mannosidase II"/>
    <property type="match status" value="1"/>
</dbReference>
<keyword evidence="14" id="KW-1185">Reference proteome</keyword>
<keyword evidence="8" id="KW-0325">Glycoprotein</keyword>
<evidence type="ECO:0000256" key="11">
    <source>
        <dbReference type="SAM" id="SignalP"/>
    </source>
</evidence>
<comment type="catalytic activity">
    <reaction evidence="1 10">
        <text>Hydrolysis of terminal, non-reducing alpha-D-galactose residues in alpha-D-galactosides, including galactose oligosaccharides, galactomannans and galactolipids.</text>
        <dbReference type="EC" id="3.2.1.22"/>
    </reaction>
</comment>
<evidence type="ECO:0000256" key="8">
    <source>
        <dbReference type="ARBA" id="ARBA00023180"/>
    </source>
</evidence>
<evidence type="ECO:0000313" key="13">
    <source>
        <dbReference type="EMBL" id="CAI6334254.1"/>
    </source>
</evidence>
<dbReference type="InterPro" id="IPR013780">
    <property type="entry name" value="Glyco_hydro_b"/>
</dbReference>
<dbReference type="PRINTS" id="PR00740">
    <property type="entry name" value="GLHYDRLASE27"/>
</dbReference>
<evidence type="ECO:0000256" key="3">
    <source>
        <dbReference type="ARBA" id="ARBA00004613"/>
    </source>
</evidence>
<name>A0A9W4UEI9_9PLEO</name>
<dbReference type="SUPFAM" id="SSF51011">
    <property type="entry name" value="Glycosyl hydrolase domain"/>
    <property type="match status" value="1"/>
</dbReference>
<dbReference type="Pfam" id="PF17801">
    <property type="entry name" value="Melibiase_C"/>
    <property type="match status" value="1"/>
</dbReference>
<dbReference type="GO" id="GO:0005576">
    <property type="term" value="C:extracellular region"/>
    <property type="evidence" value="ECO:0007669"/>
    <property type="project" value="UniProtKB-SubCell"/>
</dbReference>
<dbReference type="SUPFAM" id="SSF51445">
    <property type="entry name" value="(Trans)glycosidases"/>
    <property type="match status" value="1"/>
</dbReference>
<evidence type="ECO:0000256" key="9">
    <source>
        <dbReference type="ARBA" id="ARBA00023295"/>
    </source>
</evidence>
<evidence type="ECO:0000256" key="7">
    <source>
        <dbReference type="ARBA" id="ARBA00022801"/>
    </source>
</evidence>